<dbReference type="Proteomes" id="UP001146430">
    <property type="component" value="Unassembled WGS sequence"/>
</dbReference>
<protein>
    <submittedName>
        <fullName evidence="2">Uncharacterized protein</fullName>
    </submittedName>
</protein>
<gene>
    <name evidence="2" type="ORF">L8V01_08280</name>
    <name evidence="3" type="ORF">RAE13_07785</name>
</gene>
<keyword evidence="5" id="KW-1185">Reference proteome</keyword>
<dbReference type="AlphaFoldDB" id="A0A9X3MBW5"/>
<evidence type="ECO:0000313" key="2">
    <source>
        <dbReference type="EMBL" id="MCZ9307471.1"/>
    </source>
</evidence>
<evidence type="ECO:0000313" key="3">
    <source>
        <dbReference type="EMBL" id="MDV2424305.1"/>
    </source>
</evidence>
<evidence type="ECO:0000313" key="4">
    <source>
        <dbReference type="Proteomes" id="UP001146430"/>
    </source>
</evidence>
<dbReference type="EMBL" id="JAKMUU010000004">
    <property type="protein sequence ID" value="MCZ9307471.1"/>
    <property type="molecule type" value="Genomic_DNA"/>
</dbReference>
<reference evidence="2" key="1">
    <citation type="submission" date="2022-02" db="EMBL/GenBank/DDBJ databases">
        <title>Corynebacterium sp. from urogenital microbiome.</title>
        <authorList>
            <person name="Cappelli E.A."/>
            <person name="Ribeiro T.G."/>
            <person name="Peixe L."/>
        </authorList>
    </citation>
    <scope>NUCLEOTIDE SEQUENCE</scope>
    <source>
        <strain evidence="2">C8Ua_181</strain>
    </source>
</reference>
<evidence type="ECO:0000256" key="1">
    <source>
        <dbReference type="SAM" id="MobiDB-lite"/>
    </source>
</evidence>
<evidence type="ECO:0000313" key="5">
    <source>
        <dbReference type="Proteomes" id="UP001185631"/>
    </source>
</evidence>
<sequence length="79" mass="8787">MSTSQDYPNSTPNPGTTTTGEGQRRGPSLRDISPQELNAATQYMIDELMSQGMSEAEAIEYLDDLDRKAIPDDFWESTN</sequence>
<accession>A0A9X3MBW5</accession>
<dbReference type="EMBL" id="JAVBID010000008">
    <property type="protein sequence ID" value="MDV2424305.1"/>
    <property type="molecule type" value="Genomic_DNA"/>
</dbReference>
<feature type="region of interest" description="Disordered" evidence="1">
    <location>
        <begin position="1"/>
        <end position="34"/>
    </location>
</feature>
<name>A0A9X3MBW5_9CORY</name>
<dbReference type="Proteomes" id="UP001185631">
    <property type="component" value="Unassembled WGS sequence"/>
</dbReference>
<reference evidence="3 5" key="2">
    <citation type="submission" date="2023-08" db="EMBL/GenBank/DDBJ databases">
        <title>Genomic characterization of the C. tuberculostearicum species complex, a ubiquitous member of the human skin microbiome.</title>
        <authorList>
            <person name="Ahmed N."/>
            <person name="Deming C."/>
            <person name="Conlan S."/>
            <person name="Segre J."/>
        </authorList>
    </citation>
    <scope>NUCLEOTIDE SEQUENCE [LARGE SCALE GENOMIC DNA]</scope>
    <source>
        <strain evidence="3 5">CTNIH19</strain>
    </source>
</reference>
<organism evidence="2 4">
    <name type="scientific">Corynebacterium curieae</name>
    <dbReference type="NCBI Taxonomy" id="2913500"/>
    <lineage>
        <taxon>Bacteria</taxon>
        <taxon>Bacillati</taxon>
        <taxon>Actinomycetota</taxon>
        <taxon>Actinomycetes</taxon>
        <taxon>Mycobacteriales</taxon>
        <taxon>Corynebacteriaceae</taxon>
        <taxon>Corynebacterium</taxon>
    </lineage>
</organism>
<proteinExistence type="predicted"/>
<feature type="compositionally biased region" description="Low complexity" evidence="1">
    <location>
        <begin position="8"/>
        <end position="21"/>
    </location>
</feature>
<comment type="caution">
    <text evidence="2">The sequence shown here is derived from an EMBL/GenBank/DDBJ whole genome shotgun (WGS) entry which is preliminary data.</text>
</comment>
<dbReference type="RefSeq" id="WP_269946612.1">
    <property type="nucleotide sequence ID" value="NZ_JAKMUU010000004.1"/>
</dbReference>